<dbReference type="EMBL" id="JARQWQ010000049">
    <property type="protein sequence ID" value="KAK2557550.1"/>
    <property type="molecule type" value="Genomic_DNA"/>
</dbReference>
<dbReference type="PANTHER" id="PTHR19303">
    <property type="entry name" value="TRANSPOSON"/>
    <property type="match status" value="1"/>
</dbReference>
<gene>
    <name evidence="3" type="ORF">P5673_020305</name>
</gene>
<dbReference type="Gene3D" id="1.10.10.60">
    <property type="entry name" value="Homeodomain-like"/>
    <property type="match status" value="1"/>
</dbReference>
<feature type="domain" description="HTH CENPB-type" evidence="2">
    <location>
        <begin position="1"/>
        <end position="46"/>
    </location>
</feature>
<reference evidence="3" key="1">
    <citation type="journal article" date="2023" name="G3 (Bethesda)">
        <title>Whole genome assembly and annotation of the endangered Caribbean coral Acropora cervicornis.</title>
        <authorList>
            <person name="Selwyn J.D."/>
            <person name="Vollmer S.V."/>
        </authorList>
    </citation>
    <scope>NUCLEOTIDE SEQUENCE</scope>
    <source>
        <strain evidence="3">K2</strain>
    </source>
</reference>
<dbReference type="SUPFAM" id="SSF46689">
    <property type="entry name" value="Homeodomain-like"/>
    <property type="match status" value="1"/>
</dbReference>
<dbReference type="GO" id="GO:0005634">
    <property type="term" value="C:nucleus"/>
    <property type="evidence" value="ECO:0007669"/>
    <property type="project" value="TreeGrafter"/>
</dbReference>
<sequence length="389" mass="44435">MPITGPMLQEKAMQIAHGLDISQDEFKASNGWLDRFKSRNRNKAKIISGEAGDVRKEKVDSWKERLPELLQGYAPENIWNMDETGHFFRALPNLCHKRETNAAETADTDFDPFAELDSDINIVEDLAKETSGINVVSIKETVNDCFYTPICQELPDNWEDSFFRQLRQGYVDVANNNIDDENLDDEVQELPAVPKSASYREAISCLEDVLHFLESKGNADTADSLSKFSNTFRYIDDLFSINNVDFGNYISAIYPPELQLTDTSTSSTGVCYLDTHIKTGGTNTPFRISIYDKRDDFTFRIVNFPHMDSNIPANPAYGVYISQLVRYARICTSKVDFMNRLRGLSLRLRQQGFLTKLLQRTFTKFFNRHGLIVVKYGATLREMRFAIQA</sequence>
<dbReference type="Pfam" id="PF03221">
    <property type="entry name" value="HTH_Tnp_Tc5"/>
    <property type="match status" value="1"/>
</dbReference>
<keyword evidence="4" id="KW-1185">Reference proteome</keyword>
<protein>
    <submittedName>
        <fullName evidence="3">Tigger transposable element-derived protein 4</fullName>
    </submittedName>
</protein>
<comment type="caution">
    <text evidence="3">The sequence shown here is derived from an EMBL/GenBank/DDBJ whole genome shotgun (WGS) entry which is preliminary data.</text>
</comment>
<dbReference type="PANTHER" id="PTHR19303:SF73">
    <property type="entry name" value="PROTEIN PDC2"/>
    <property type="match status" value="1"/>
</dbReference>
<keyword evidence="1" id="KW-0238">DNA-binding</keyword>
<dbReference type="InterPro" id="IPR050863">
    <property type="entry name" value="CenT-Element_Derived"/>
</dbReference>
<dbReference type="InterPro" id="IPR006600">
    <property type="entry name" value="HTH_CenpB_DNA-bd_dom"/>
</dbReference>
<organism evidence="3 4">
    <name type="scientific">Acropora cervicornis</name>
    <name type="common">Staghorn coral</name>
    <dbReference type="NCBI Taxonomy" id="6130"/>
    <lineage>
        <taxon>Eukaryota</taxon>
        <taxon>Metazoa</taxon>
        <taxon>Cnidaria</taxon>
        <taxon>Anthozoa</taxon>
        <taxon>Hexacorallia</taxon>
        <taxon>Scleractinia</taxon>
        <taxon>Astrocoeniina</taxon>
        <taxon>Acroporidae</taxon>
        <taxon>Acropora</taxon>
    </lineage>
</organism>
<dbReference type="GO" id="GO:0003677">
    <property type="term" value="F:DNA binding"/>
    <property type="evidence" value="ECO:0007669"/>
    <property type="project" value="UniProtKB-KW"/>
</dbReference>
<dbReference type="AlphaFoldDB" id="A0AAD9QAB2"/>
<dbReference type="PROSITE" id="PS51253">
    <property type="entry name" value="HTH_CENPB"/>
    <property type="match status" value="1"/>
</dbReference>
<evidence type="ECO:0000256" key="1">
    <source>
        <dbReference type="ARBA" id="ARBA00023125"/>
    </source>
</evidence>
<reference evidence="3" key="2">
    <citation type="journal article" date="2023" name="Science">
        <title>Genomic signatures of disease resistance in endangered staghorn corals.</title>
        <authorList>
            <person name="Vollmer S.V."/>
            <person name="Selwyn J.D."/>
            <person name="Despard B.A."/>
            <person name="Roesel C.L."/>
        </authorList>
    </citation>
    <scope>NUCLEOTIDE SEQUENCE</scope>
    <source>
        <strain evidence="3">K2</strain>
    </source>
</reference>
<accession>A0AAD9QAB2</accession>
<evidence type="ECO:0000313" key="4">
    <source>
        <dbReference type="Proteomes" id="UP001249851"/>
    </source>
</evidence>
<dbReference type="Proteomes" id="UP001249851">
    <property type="component" value="Unassembled WGS sequence"/>
</dbReference>
<evidence type="ECO:0000259" key="2">
    <source>
        <dbReference type="PROSITE" id="PS51253"/>
    </source>
</evidence>
<evidence type="ECO:0000313" key="3">
    <source>
        <dbReference type="EMBL" id="KAK2557550.1"/>
    </source>
</evidence>
<name>A0AAD9QAB2_ACRCE</name>
<dbReference type="InterPro" id="IPR009057">
    <property type="entry name" value="Homeodomain-like_sf"/>
</dbReference>
<proteinExistence type="predicted"/>